<evidence type="ECO:0000259" key="8">
    <source>
        <dbReference type="PROSITE" id="PS51671"/>
    </source>
</evidence>
<dbReference type="InterPro" id="IPR043519">
    <property type="entry name" value="NT_sf"/>
</dbReference>
<evidence type="ECO:0000256" key="2">
    <source>
        <dbReference type="ARBA" id="ARBA00022695"/>
    </source>
</evidence>
<dbReference type="Gene3D" id="3.30.460.10">
    <property type="entry name" value="Beta Polymerase, domain 2"/>
    <property type="match status" value="1"/>
</dbReference>
<keyword evidence="6 7" id="KW-0511">Multifunctional enzyme</keyword>
<dbReference type="SUPFAM" id="SSF55021">
    <property type="entry name" value="ACT-like"/>
    <property type="match status" value="2"/>
</dbReference>
<evidence type="ECO:0000256" key="3">
    <source>
        <dbReference type="ARBA" id="ARBA00022737"/>
    </source>
</evidence>
<sequence>MQHEPNAGGLPQDPTADYSAAMDAIRTRFFSEPQYRGPQAILARSDAADRMVRALWARSVGPEDAVDGPALLAVGGYGRRELFPASDLDLLFVVAEAGGEREFKDRIRSLTQALWDAGVRVAATTRTVAECQRFDPENTEFTLSLLDARALVGNRVLADRVCDEVVPGVLAAERRPLAARLLKLTRERHARYGDTIFHLEPNIKDCPGGLRDANVCGWIGKIAPSADRLRENSAGSAEFERAFAFLASCRCFLHFRNGRDVNALDWKAQDAAAAEGVGIDAETRDPAYWMQMYFRYARAVERRLEQSVAALPSSKPLLRVPQFLRRKDAAQEFVVEGGQLRLQRSNGFDPAQDFEAVMRAFAAVSESGVPMSRESQDRVEEALPVLNAQMDEGEHLWRQMERILCGRYAGLALRSMHAQGLLELTVPEFHGIDALVVRDAYHRYTVDEHTFVLLDTLHGLSSVGETKGPMAEWARRFAGLMREVQHPGLLFLAALLHDTGKGRSMGSHTVESARLARAVLARLDRDSFESGLVLRLIENHLEMSAALRRDIFDAETVRAFAGCVQTPEELRMLTLFTYADINAVHPDALTPWKAENLWRLYIQTSNYLDRNVDDERVDARVSSDLVQRITALLPGESREALRFLEGFPQRYLQTRSPEQIRTHFEMSKRLATDAVQLDLHWRADRSEITLVTPDRQMLFARIAGVLSSFGMNIITADAFSNAHGVVVDSFRFTDGFRTLELNPEERDRLLKAVHDAVLDEGAAARMIAARRRSRRRDPLVHVETSVQFDTTSSSHATIVQVIAQDQPGLLYTVAQALGEARCDIVVALIDTEGDTAIDVFYLRRDGTVLDAADLPDLQKALEAALTPDVHG</sequence>
<organism evidence="9 10">
    <name type="scientific">Terriglobus aquaticus</name>
    <dbReference type="NCBI Taxonomy" id="940139"/>
    <lineage>
        <taxon>Bacteria</taxon>
        <taxon>Pseudomonadati</taxon>
        <taxon>Acidobacteriota</taxon>
        <taxon>Terriglobia</taxon>
        <taxon>Terriglobales</taxon>
        <taxon>Acidobacteriaceae</taxon>
        <taxon>Terriglobus</taxon>
    </lineage>
</organism>
<dbReference type="PANTHER" id="PTHR47320">
    <property type="entry name" value="BIFUNCTIONAL URIDYLYLTRANSFERASE/URIDYLYL-REMOVING ENZYME"/>
    <property type="match status" value="1"/>
</dbReference>
<dbReference type="CDD" id="cd04873">
    <property type="entry name" value="ACT_UUR-ACR-like"/>
    <property type="match status" value="1"/>
</dbReference>
<reference evidence="9 10" key="1">
    <citation type="submission" date="2024-12" db="EMBL/GenBank/DDBJ databases">
        <authorList>
            <person name="Lee Y."/>
        </authorList>
    </citation>
    <scope>NUCLEOTIDE SEQUENCE [LARGE SCALE GENOMIC DNA]</scope>
    <source>
        <strain evidence="9 10">03SUJ4</strain>
    </source>
</reference>
<dbReference type="InterPro" id="IPR003607">
    <property type="entry name" value="HD/PDEase_dom"/>
</dbReference>
<keyword evidence="2 7" id="KW-0548">Nucleotidyltransferase</keyword>
<feature type="domain" description="ACT" evidence="8">
    <location>
        <begin position="687"/>
        <end position="774"/>
    </location>
</feature>
<dbReference type="InterPro" id="IPR010043">
    <property type="entry name" value="UTase/UR"/>
</dbReference>
<dbReference type="InterPro" id="IPR013546">
    <property type="entry name" value="PII_UdlTrfase/GS_AdlTrfase"/>
</dbReference>
<dbReference type="EC" id="2.7.7.59" evidence="7"/>
<dbReference type="CDD" id="cd04900">
    <property type="entry name" value="ACT_UUR-like_1"/>
    <property type="match status" value="1"/>
</dbReference>
<keyword evidence="10" id="KW-1185">Reference proteome</keyword>
<comment type="cofactor">
    <cofactor evidence="7">
        <name>Mg(2+)</name>
        <dbReference type="ChEBI" id="CHEBI:18420"/>
    </cofactor>
</comment>
<evidence type="ECO:0000256" key="7">
    <source>
        <dbReference type="HAMAP-Rule" id="MF_00277"/>
    </source>
</evidence>
<dbReference type="EMBL" id="JBJYXY010000001">
    <property type="protein sequence ID" value="MFN2976475.1"/>
    <property type="molecule type" value="Genomic_DNA"/>
</dbReference>
<dbReference type="InterPro" id="IPR045865">
    <property type="entry name" value="ACT-like_dom_sf"/>
</dbReference>
<comment type="function">
    <text evidence="7">Modifies, by uridylylation and deuridylylation, the PII regulatory proteins (GlnB and homologs), in response to the nitrogen status of the cell that GlnD senses through the glutamine level. Under low glutamine levels, catalyzes the conversion of the PII proteins and UTP to PII-UMP and PPi, while under higher glutamine levels, GlnD hydrolyzes PII-UMP to PII and UMP (deuridylylation). Thus, controls uridylylation state and activity of the PII proteins, and plays an important role in the regulation of nitrogen metabolism.</text>
</comment>
<comment type="catalytic activity">
    <reaction evidence="7">
        <text>[protein-PII]-uridylyl-L-tyrosine + H2O = [protein-PII]-L-tyrosine + UMP + H(+)</text>
        <dbReference type="Rhea" id="RHEA:48600"/>
        <dbReference type="Rhea" id="RHEA-COMP:12147"/>
        <dbReference type="Rhea" id="RHEA-COMP:12148"/>
        <dbReference type="ChEBI" id="CHEBI:15377"/>
        <dbReference type="ChEBI" id="CHEBI:15378"/>
        <dbReference type="ChEBI" id="CHEBI:46858"/>
        <dbReference type="ChEBI" id="CHEBI:57865"/>
        <dbReference type="ChEBI" id="CHEBI:90602"/>
    </reaction>
</comment>
<comment type="similarity">
    <text evidence="7">Belongs to the GlnD family.</text>
</comment>
<keyword evidence="4 7" id="KW-0378">Hydrolase</keyword>
<feature type="domain" description="ACT" evidence="8">
    <location>
        <begin position="798"/>
        <end position="871"/>
    </location>
</feature>
<comment type="caution">
    <text evidence="9">The sequence shown here is derived from an EMBL/GenBank/DDBJ whole genome shotgun (WGS) entry which is preliminary data.</text>
</comment>
<comment type="catalytic activity">
    <reaction evidence="7">
        <text>[protein-PII]-L-tyrosine + UTP = [protein-PII]-uridylyl-L-tyrosine + diphosphate</text>
        <dbReference type="Rhea" id="RHEA:13673"/>
        <dbReference type="Rhea" id="RHEA-COMP:12147"/>
        <dbReference type="Rhea" id="RHEA-COMP:12148"/>
        <dbReference type="ChEBI" id="CHEBI:33019"/>
        <dbReference type="ChEBI" id="CHEBI:46398"/>
        <dbReference type="ChEBI" id="CHEBI:46858"/>
        <dbReference type="ChEBI" id="CHEBI:90602"/>
        <dbReference type="EC" id="2.7.7.59"/>
    </reaction>
</comment>
<gene>
    <name evidence="7" type="primary">glnD</name>
    <name evidence="9" type="ORF">ACK2TP_11935</name>
</gene>
<dbReference type="Gene3D" id="1.10.3090.10">
    <property type="entry name" value="cca-adding enzyme, domain 2"/>
    <property type="match status" value="1"/>
</dbReference>
<dbReference type="Pfam" id="PF01966">
    <property type="entry name" value="HD"/>
    <property type="match status" value="1"/>
</dbReference>
<dbReference type="InterPro" id="IPR002912">
    <property type="entry name" value="ACT_dom"/>
</dbReference>
<dbReference type="SUPFAM" id="SSF81301">
    <property type="entry name" value="Nucleotidyltransferase"/>
    <property type="match status" value="1"/>
</dbReference>
<evidence type="ECO:0000256" key="1">
    <source>
        <dbReference type="ARBA" id="ARBA00022679"/>
    </source>
</evidence>
<feature type="region of interest" description="Uridylyl-removing" evidence="7">
    <location>
        <begin position="328"/>
        <end position="686"/>
    </location>
</feature>
<keyword evidence="3" id="KW-0677">Repeat</keyword>
<accession>A0ABW9KL09</accession>
<evidence type="ECO:0000313" key="9">
    <source>
        <dbReference type="EMBL" id="MFN2976475.1"/>
    </source>
</evidence>
<keyword evidence="1 7" id="KW-0808">Transferase</keyword>
<dbReference type="SUPFAM" id="SSF109604">
    <property type="entry name" value="HD-domain/PDEase-like"/>
    <property type="match status" value="1"/>
</dbReference>
<dbReference type="RefSeq" id="WP_263412049.1">
    <property type="nucleotide sequence ID" value="NZ_BAABBH010000001.1"/>
</dbReference>
<keyword evidence="5 7" id="KW-0460">Magnesium</keyword>
<dbReference type="PANTHER" id="PTHR47320:SF1">
    <property type="entry name" value="BIFUNCTIONAL URIDYLYLTRANSFERASE_URIDYLYL-REMOVING ENZYME"/>
    <property type="match status" value="1"/>
</dbReference>
<dbReference type="HAMAP" id="MF_00277">
    <property type="entry name" value="PII_uridylyl_transf"/>
    <property type="match status" value="1"/>
</dbReference>
<dbReference type="PIRSF" id="PIRSF006288">
    <property type="entry name" value="PII_uridyltransf"/>
    <property type="match status" value="1"/>
</dbReference>
<dbReference type="Pfam" id="PF08335">
    <property type="entry name" value="GlnD_UR_UTase"/>
    <property type="match status" value="1"/>
</dbReference>
<dbReference type="CDD" id="cd00077">
    <property type="entry name" value="HDc"/>
    <property type="match status" value="1"/>
</dbReference>
<dbReference type="Proteomes" id="UP001634747">
    <property type="component" value="Unassembled WGS sequence"/>
</dbReference>
<dbReference type="CDD" id="cd05401">
    <property type="entry name" value="NT_GlnE_GlnD_like"/>
    <property type="match status" value="1"/>
</dbReference>
<evidence type="ECO:0000256" key="6">
    <source>
        <dbReference type="ARBA" id="ARBA00023268"/>
    </source>
</evidence>
<comment type="activity regulation">
    <text evidence="7">Uridylyltransferase (UTase) activity is inhibited by glutamine, while glutamine activates uridylyl-removing (UR) activity.</text>
</comment>
<dbReference type="InterPro" id="IPR006674">
    <property type="entry name" value="HD_domain"/>
</dbReference>
<evidence type="ECO:0000256" key="5">
    <source>
        <dbReference type="ARBA" id="ARBA00022842"/>
    </source>
</evidence>
<evidence type="ECO:0000313" key="10">
    <source>
        <dbReference type="Proteomes" id="UP001634747"/>
    </source>
</evidence>
<dbReference type="PROSITE" id="PS51671">
    <property type="entry name" value="ACT"/>
    <property type="match status" value="2"/>
</dbReference>
<name>A0ABW9KL09_9BACT</name>
<dbReference type="EC" id="3.1.4.-" evidence="7"/>
<protein>
    <recommendedName>
        <fullName evidence="7">Bifunctional uridylyltransferase/uridylyl-removing enzyme</fullName>
        <shortName evidence="7">UTase/UR</shortName>
    </recommendedName>
    <alternativeName>
        <fullName evidence="7">Bifunctional [protein-PII] modification enzyme</fullName>
    </alternativeName>
    <alternativeName>
        <fullName evidence="7">Bifunctional nitrogen sensor protein</fullName>
    </alternativeName>
    <domain>
        <recommendedName>
            <fullName evidence="7">[Protein-PII] uridylyltransferase</fullName>
            <shortName evidence="7">PII uridylyltransferase</shortName>
            <shortName evidence="7">UTase</shortName>
            <ecNumber evidence="7">2.7.7.59</ecNumber>
        </recommendedName>
    </domain>
    <domain>
        <recommendedName>
            <fullName evidence="7">[Protein-PII]-UMP uridylyl-removing enzyme</fullName>
            <shortName evidence="7">UR</shortName>
            <ecNumber evidence="7">3.1.4.-</ecNumber>
        </recommendedName>
    </domain>
</protein>
<comment type="domain">
    <text evidence="7">Has four distinct domains: an N-terminal nucleotidyltransferase (NT) domain responsible for UTase activity, a central HD domain that encodes UR activity, and two C-terminal ACT domains that seem to have a role in glutamine sensing.</text>
</comment>
<proteinExistence type="inferred from homology"/>
<evidence type="ECO:0000256" key="4">
    <source>
        <dbReference type="ARBA" id="ARBA00022801"/>
    </source>
</evidence>
<feature type="region of interest" description="Uridylyltransferase" evidence="7">
    <location>
        <begin position="1"/>
        <end position="327"/>
    </location>
</feature>